<keyword evidence="4" id="KW-1185">Reference proteome</keyword>
<protein>
    <submittedName>
        <fullName evidence="3">Thioredoxin family protein</fullName>
    </submittedName>
</protein>
<keyword evidence="1" id="KW-0472">Membrane</keyword>
<dbReference type="Gene3D" id="3.40.30.10">
    <property type="entry name" value="Glutaredoxin"/>
    <property type="match status" value="1"/>
</dbReference>
<feature type="transmembrane region" description="Helical" evidence="1">
    <location>
        <begin position="12"/>
        <end position="33"/>
    </location>
</feature>
<keyword evidence="1" id="KW-0812">Transmembrane</keyword>
<dbReference type="InterPro" id="IPR013766">
    <property type="entry name" value="Thioredoxin_domain"/>
</dbReference>
<accession>A0ABZ0Q3L0</accession>
<dbReference type="InterPro" id="IPR036249">
    <property type="entry name" value="Thioredoxin-like_sf"/>
</dbReference>
<dbReference type="RefSeq" id="WP_057773666.1">
    <property type="nucleotide sequence ID" value="NZ_CP019981.1"/>
</dbReference>
<evidence type="ECO:0000259" key="2">
    <source>
        <dbReference type="Pfam" id="PF00085"/>
    </source>
</evidence>
<dbReference type="CDD" id="cd02947">
    <property type="entry name" value="TRX_family"/>
    <property type="match status" value="1"/>
</dbReference>
<name>A0ABZ0Q3L0_9LACO</name>
<dbReference type="EMBL" id="CP104778">
    <property type="protein sequence ID" value="WPC21102.1"/>
    <property type="molecule type" value="Genomic_DNA"/>
</dbReference>
<gene>
    <name evidence="3" type="ORF">N6G96_07340</name>
</gene>
<keyword evidence="1" id="KW-1133">Transmembrane helix</keyword>
<evidence type="ECO:0000256" key="1">
    <source>
        <dbReference type="SAM" id="Phobius"/>
    </source>
</evidence>
<evidence type="ECO:0000313" key="3">
    <source>
        <dbReference type="EMBL" id="WPC21102.1"/>
    </source>
</evidence>
<organism evidence="3 4">
    <name type="scientific">Pediococcus inopinatus</name>
    <dbReference type="NCBI Taxonomy" id="114090"/>
    <lineage>
        <taxon>Bacteria</taxon>
        <taxon>Bacillati</taxon>
        <taxon>Bacillota</taxon>
        <taxon>Bacilli</taxon>
        <taxon>Lactobacillales</taxon>
        <taxon>Lactobacillaceae</taxon>
        <taxon>Pediococcus</taxon>
    </lineage>
</organism>
<feature type="domain" description="Thioredoxin" evidence="2">
    <location>
        <begin position="57"/>
        <end position="128"/>
    </location>
</feature>
<dbReference type="SUPFAM" id="SSF52833">
    <property type="entry name" value="Thioredoxin-like"/>
    <property type="match status" value="1"/>
</dbReference>
<reference evidence="4" key="1">
    <citation type="submission" date="2024-06" db="EMBL/GenBank/DDBJ databases">
        <authorList>
            <person name="Chang H.C."/>
            <person name="Mun S.Y."/>
        </authorList>
    </citation>
    <scope>NUCLEOTIDE SEQUENCE [LARGE SCALE GENOMIC DNA]</scope>
    <source>
        <strain evidence="4">KT1</strain>
    </source>
</reference>
<dbReference type="Proteomes" id="UP001302696">
    <property type="component" value="Chromosome"/>
</dbReference>
<sequence>MKIKQLFTEHFKFVVIGLVILFSLIDLMVFAIVKHQRAVVWQQTPNVSQLSKASTMKSGKYVVLFYQRGCVYCQKAMPTIQKEKKLAAKHHVKYLQVNTRSKLGRELTGDYTIESTPTFLLINKEKGKKVQIAPVSITYDKKKQNKKINPKNIGVKTKTIKSAMKGDWSWMNNY</sequence>
<proteinExistence type="predicted"/>
<evidence type="ECO:0000313" key="4">
    <source>
        <dbReference type="Proteomes" id="UP001302696"/>
    </source>
</evidence>
<dbReference type="Pfam" id="PF00085">
    <property type="entry name" value="Thioredoxin"/>
    <property type="match status" value="1"/>
</dbReference>